<name>A0A4W4GZ18_ELEEL</name>
<evidence type="ECO:0000313" key="3">
    <source>
        <dbReference type="Proteomes" id="UP000314983"/>
    </source>
</evidence>
<reference evidence="2" key="3">
    <citation type="submission" date="2020-05" db="EMBL/GenBank/DDBJ databases">
        <title>Electrophorus electricus (electric eel) genome, fEleEle1, primary haplotype.</title>
        <authorList>
            <person name="Myers G."/>
            <person name="Meyer A."/>
            <person name="Fedrigo O."/>
            <person name="Formenti G."/>
            <person name="Rhie A."/>
            <person name="Tracey A."/>
            <person name="Sims Y."/>
            <person name="Jarvis E.D."/>
        </authorList>
    </citation>
    <scope>NUCLEOTIDE SEQUENCE [LARGE SCALE GENOMIC DNA]</scope>
</reference>
<evidence type="ECO:0000256" key="1">
    <source>
        <dbReference type="SAM" id="MobiDB-lite"/>
    </source>
</evidence>
<dbReference type="OMA" id="MKWVRSP"/>
<organism evidence="2 3">
    <name type="scientific">Electrophorus electricus</name>
    <name type="common">Electric eel</name>
    <name type="synonym">Gymnotus electricus</name>
    <dbReference type="NCBI Taxonomy" id="8005"/>
    <lineage>
        <taxon>Eukaryota</taxon>
        <taxon>Metazoa</taxon>
        <taxon>Chordata</taxon>
        <taxon>Craniata</taxon>
        <taxon>Vertebrata</taxon>
        <taxon>Euteleostomi</taxon>
        <taxon>Actinopterygii</taxon>
        <taxon>Neopterygii</taxon>
        <taxon>Teleostei</taxon>
        <taxon>Ostariophysi</taxon>
        <taxon>Gymnotiformes</taxon>
        <taxon>Gymnotoidei</taxon>
        <taxon>Gymnotidae</taxon>
        <taxon>Electrophorus</taxon>
    </lineage>
</organism>
<feature type="compositionally biased region" description="Basic and acidic residues" evidence="1">
    <location>
        <begin position="124"/>
        <end position="134"/>
    </location>
</feature>
<dbReference type="AlphaFoldDB" id="A0A4W4GZ18"/>
<dbReference type="GeneTree" id="ENSGT01030000234817"/>
<dbReference type="Proteomes" id="UP000314983">
    <property type="component" value="Chromosome 23"/>
</dbReference>
<reference evidence="3" key="1">
    <citation type="journal article" date="2014" name="Science">
        <title>Nonhuman genetics. Genomic basis for the convergent evolution of electric organs.</title>
        <authorList>
            <person name="Gallant J.R."/>
            <person name="Traeger L.L."/>
            <person name="Volkening J.D."/>
            <person name="Moffett H."/>
            <person name="Chen P.H."/>
            <person name="Novina C.D."/>
            <person name="Phillips G.N.Jr."/>
            <person name="Anand R."/>
            <person name="Wells G.B."/>
            <person name="Pinch M."/>
            <person name="Guth R."/>
            <person name="Unguez G.A."/>
            <person name="Albert J.S."/>
            <person name="Zakon H.H."/>
            <person name="Samanta M.P."/>
            <person name="Sussman M.R."/>
        </authorList>
    </citation>
    <scope>NUCLEOTIDE SEQUENCE [LARGE SCALE GENOMIC DNA]</scope>
</reference>
<keyword evidence="3" id="KW-1185">Reference proteome</keyword>
<evidence type="ECO:0000313" key="2">
    <source>
        <dbReference type="Ensembl" id="ENSEEEP00000044177.2"/>
    </source>
</evidence>
<reference evidence="2" key="5">
    <citation type="submission" date="2025-09" db="UniProtKB">
        <authorList>
            <consortium name="Ensembl"/>
        </authorList>
    </citation>
    <scope>IDENTIFICATION</scope>
</reference>
<proteinExistence type="predicted"/>
<sequence>KLKALIELTFWMVPLRLRSIISTLCAISCVCLCRSSSTDGSMGGMSAGRRSDPRLRTTGPELGRELILIFCSRFLVMKCVRSPSRLTVPSSSRALDMVALRPSACPPLVPKPLDPPPHPPPNRMHLESRKCQRH</sequence>
<reference evidence="3" key="2">
    <citation type="journal article" date="2017" name="Sci. Adv.">
        <title>A tail of two voltages: Proteomic comparison of the three electric organs of the electric eel.</title>
        <authorList>
            <person name="Traeger L.L."/>
            <person name="Sabat G."/>
            <person name="Barrett-Wilt G.A."/>
            <person name="Wells G.B."/>
            <person name="Sussman M.R."/>
        </authorList>
    </citation>
    <scope>NUCLEOTIDE SEQUENCE [LARGE SCALE GENOMIC DNA]</scope>
</reference>
<feature type="compositionally biased region" description="Pro residues" evidence="1">
    <location>
        <begin position="106"/>
        <end position="122"/>
    </location>
</feature>
<reference evidence="2" key="4">
    <citation type="submission" date="2025-08" db="UniProtKB">
        <authorList>
            <consortium name="Ensembl"/>
        </authorList>
    </citation>
    <scope>IDENTIFICATION</scope>
</reference>
<feature type="region of interest" description="Disordered" evidence="1">
    <location>
        <begin position="106"/>
        <end position="134"/>
    </location>
</feature>
<dbReference type="Ensembl" id="ENSEEET00000044679.2">
    <property type="protein sequence ID" value="ENSEEEP00000044177.2"/>
    <property type="gene ID" value="ENSEEEG00000020877.2"/>
</dbReference>
<protein>
    <submittedName>
        <fullName evidence="2">Uncharacterized protein</fullName>
    </submittedName>
</protein>
<accession>A0A4W4GZ18</accession>